<dbReference type="EMBL" id="AONI01000005">
    <property type="protein sequence ID" value="EPX81656.1"/>
    <property type="molecule type" value="Genomic_DNA"/>
</dbReference>
<name>S9QJP8_9RHOB</name>
<dbReference type="InterPro" id="IPR037913">
    <property type="entry name" value="ACD_IbpA/B"/>
</dbReference>
<keyword evidence="1 5" id="KW-0346">Stress response</keyword>
<dbReference type="PROSITE" id="PS01031">
    <property type="entry name" value="SHSP"/>
    <property type="match status" value="1"/>
</dbReference>
<dbReference type="STRING" id="1123360.thalar_00212"/>
<dbReference type="CDD" id="cd06470">
    <property type="entry name" value="ACD_IbpA-B_like"/>
    <property type="match status" value="1"/>
</dbReference>
<gene>
    <name evidence="5" type="ORF">thalar_00212</name>
</gene>
<evidence type="ECO:0000256" key="2">
    <source>
        <dbReference type="PROSITE-ProRule" id="PRU00285"/>
    </source>
</evidence>
<organism evidence="5 6">
    <name type="scientific">Litoreibacter arenae DSM 19593</name>
    <dbReference type="NCBI Taxonomy" id="1123360"/>
    <lineage>
        <taxon>Bacteria</taxon>
        <taxon>Pseudomonadati</taxon>
        <taxon>Pseudomonadota</taxon>
        <taxon>Alphaproteobacteria</taxon>
        <taxon>Rhodobacterales</taxon>
        <taxon>Roseobacteraceae</taxon>
        <taxon>Litoreibacter</taxon>
    </lineage>
</organism>
<dbReference type="eggNOG" id="COG0071">
    <property type="taxonomic scope" value="Bacteria"/>
</dbReference>
<dbReference type="InterPro" id="IPR008978">
    <property type="entry name" value="HSP20-like_chaperone"/>
</dbReference>
<dbReference type="InterPro" id="IPR002068">
    <property type="entry name" value="A-crystallin/Hsp20_dom"/>
</dbReference>
<dbReference type="AlphaFoldDB" id="S9QJP8"/>
<dbReference type="PATRIC" id="fig|1123360.3.peg.211"/>
<dbReference type="Pfam" id="PF00011">
    <property type="entry name" value="HSP20"/>
    <property type="match status" value="1"/>
</dbReference>
<feature type="domain" description="SHSP" evidence="4">
    <location>
        <begin position="58"/>
        <end position="169"/>
    </location>
</feature>
<proteinExistence type="inferred from homology"/>
<evidence type="ECO:0000313" key="5">
    <source>
        <dbReference type="EMBL" id="EPX81656.1"/>
    </source>
</evidence>
<protein>
    <submittedName>
        <fullName evidence="5">16 kDa heat shock protein A</fullName>
    </submittedName>
</protein>
<dbReference type="SUPFAM" id="SSF49764">
    <property type="entry name" value="HSP20-like chaperones"/>
    <property type="match status" value="1"/>
</dbReference>
<reference evidence="6" key="1">
    <citation type="journal article" date="2013" name="Stand. Genomic Sci.">
        <title>Genome sequence of the Litoreibacter arenae type strain (DSM 19593(T)), a member of the Roseobacter clade isolated from sea sand.</title>
        <authorList>
            <person name="Riedel T."/>
            <person name="Fiebig A."/>
            <person name="Petersen J."/>
            <person name="Gronow S."/>
            <person name="Kyrpides N.C."/>
            <person name="Goker M."/>
            <person name="Klenk H.P."/>
        </authorList>
    </citation>
    <scope>NUCLEOTIDE SEQUENCE [LARGE SCALE GENOMIC DNA]</scope>
    <source>
        <strain evidence="6">DSM 19593</strain>
    </source>
</reference>
<dbReference type="Proteomes" id="UP000015351">
    <property type="component" value="Unassembled WGS sequence"/>
</dbReference>
<keyword evidence="6" id="KW-1185">Reference proteome</keyword>
<evidence type="ECO:0000256" key="3">
    <source>
        <dbReference type="RuleBase" id="RU003616"/>
    </source>
</evidence>
<dbReference type="HOGENOM" id="CLU_046737_4_1_5"/>
<dbReference type="PANTHER" id="PTHR47062">
    <property type="match status" value="1"/>
</dbReference>
<comment type="caution">
    <text evidence="5">The sequence shown here is derived from an EMBL/GenBank/DDBJ whole genome shotgun (WGS) entry which is preliminary data.</text>
</comment>
<dbReference type="Gene3D" id="2.60.40.790">
    <property type="match status" value="1"/>
</dbReference>
<evidence type="ECO:0000259" key="4">
    <source>
        <dbReference type="PROSITE" id="PS01031"/>
    </source>
</evidence>
<comment type="similarity">
    <text evidence="2 3">Belongs to the small heat shock protein (HSP20) family.</text>
</comment>
<accession>S9QJP8</accession>
<evidence type="ECO:0000256" key="1">
    <source>
        <dbReference type="ARBA" id="ARBA00023016"/>
    </source>
</evidence>
<dbReference type="PANTHER" id="PTHR47062:SF1">
    <property type="entry name" value="SMALL HEAT SHOCK PROTEIN IBPA"/>
    <property type="match status" value="1"/>
</dbReference>
<evidence type="ECO:0000313" key="6">
    <source>
        <dbReference type="Proteomes" id="UP000015351"/>
    </source>
</evidence>
<sequence>MGFGKCETGPVHLEGPLPLTLLLKRMKTMRAYDFAPLHRATVGFDRVADLMDRVMSAEVTNSTYPPYNIEKTGDDSYRISVAVAGFSEADLTVEQRENALIVSARKADEGEEKTYLHRGIATRAFEKRFHLADHVRVTEANHADGMLHIELVREVPEALKPRQIQITKTSEPKAIEA</sequence>